<evidence type="ECO:0000313" key="3">
    <source>
        <dbReference type="Proteomes" id="UP000177876"/>
    </source>
</evidence>
<dbReference type="InterPro" id="IPR022009">
    <property type="entry name" value="Resctriction_endonuc_II_NotI"/>
</dbReference>
<dbReference type="EMBL" id="MELK01000031">
    <property type="protein sequence ID" value="OFW57615.1"/>
    <property type="molecule type" value="Genomic_DNA"/>
</dbReference>
<reference evidence="2 3" key="1">
    <citation type="journal article" date="2016" name="Nat. Commun.">
        <title>Thousands of microbial genomes shed light on interconnected biogeochemical processes in an aquifer system.</title>
        <authorList>
            <person name="Anantharaman K."/>
            <person name="Brown C.T."/>
            <person name="Hug L.A."/>
            <person name="Sharon I."/>
            <person name="Castelle C.J."/>
            <person name="Probst A.J."/>
            <person name="Thomas B.C."/>
            <person name="Singh A."/>
            <person name="Wilkins M.J."/>
            <person name="Karaoz U."/>
            <person name="Brodie E.L."/>
            <person name="Williams K.H."/>
            <person name="Hubbard S.S."/>
            <person name="Banfield J.F."/>
        </authorList>
    </citation>
    <scope>NUCLEOTIDE SEQUENCE [LARGE SCALE GENOMIC DNA]</scope>
</reference>
<protein>
    <recommendedName>
        <fullName evidence="1">Restriction endonuclease type II NotI domain-containing protein</fullName>
    </recommendedName>
</protein>
<organism evidence="2 3">
    <name type="scientific">Candidatus Solincola sediminis</name>
    <dbReference type="NCBI Taxonomy" id="1797199"/>
    <lineage>
        <taxon>Bacteria</taxon>
        <taxon>Bacillati</taxon>
        <taxon>Actinomycetota</taxon>
        <taxon>Candidatus Geothermincolia</taxon>
        <taxon>Candidatus Geothermincolales</taxon>
        <taxon>Candidatus Geothermincolaceae</taxon>
        <taxon>Candidatus Solincola</taxon>
    </lineage>
</organism>
<dbReference type="AlphaFoldDB" id="A0A1F2WL76"/>
<dbReference type="Proteomes" id="UP000177876">
    <property type="component" value="Unassembled WGS sequence"/>
</dbReference>
<dbReference type="Pfam" id="PF12183">
    <property type="entry name" value="NotI"/>
    <property type="match status" value="1"/>
</dbReference>
<comment type="caution">
    <text evidence="2">The sequence shown here is derived from an EMBL/GenBank/DDBJ whole genome shotgun (WGS) entry which is preliminary data.</text>
</comment>
<gene>
    <name evidence="2" type="ORF">A2Y75_08200</name>
</gene>
<name>A0A1F2WL76_9ACTN</name>
<proteinExistence type="predicted"/>
<sequence length="203" mass="23107">MVFREIGRSLLQQEDSVLVKEVGFLRGERNDDVGRIDSVLVIPGSVPLKWCAVEIQAVYFSGRKMELEFESLRRKKRTNKIPFPIAQRRPDFRSSGPKRLMPQLQIKVPTLRRWGKKMAVVVDASFFDSMGKMEGSKDVSNADILWFIMDYRFQGNIARLFLSDVYCTTLEMAITGLTAGSPVTLPQFEEDIKNRIPMGISVA</sequence>
<accession>A0A1F2WL76</accession>
<feature type="domain" description="Restriction endonuclease type II NotI" evidence="1">
    <location>
        <begin position="2"/>
        <end position="155"/>
    </location>
</feature>
<evidence type="ECO:0000313" key="2">
    <source>
        <dbReference type="EMBL" id="OFW57615.1"/>
    </source>
</evidence>
<evidence type="ECO:0000259" key="1">
    <source>
        <dbReference type="Pfam" id="PF12183"/>
    </source>
</evidence>